<dbReference type="SUPFAM" id="SSF48264">
    <property type="entry name" value="Cytochrome P450"/>
    <property type="match status" value="3"/>
</dbReference>
<dbReference type="FunFam" id="1.10.630.10:FF:000035">
    <property type="entry name" value="CYtochrome P450 family"/>
    <property type="match status" value="1"/>
</dbReference>
<dbReference type="InterPro" id="IPR002403">
    <property type="entry name" value="Cyt_P450_E_grp-IV"/>
</dbReference>
<evidence type="ECO:0000256" key="10">
    <source>
        <dbReference type="ARBA" id="ARBA00023002"/>
    </source>
</evidence>
<dbReference type="Pfam" id="PF00067">
    <property type="entry name" value="p450"/>
    <property type="match status" value="3"/>
</dbReference>
<evidence type="ECO:0000313" key="16">
    <source>
        <dbReference type="Proteomes" id="UP001367676"/>
    </source>
</evidence>
<dbReference type="PANTHER" id="PTHR24291">
    <property type="entry name" value="CYTOCHROME P450 FAMILY 4"/>
    <property type="match status" value="1"/>
</dbReference>
<dbReference type="GO" id="GO:0042742">
    <property type="term" value="P:defense response to bacterium"/>
    <property type="evidence" value="ECO:0007669"/>
    <property type="project" value="InterPro"/>
</dbReference>
<keyword evidence="6" id="KW-0349">Heme</keyword>
<dbReference type="GO" id="GO:0020037">
    <property type="term" value="F:heme binding"/>
    <property type="evidence" value="ECO:0007669"/>
    <property type="project" value="InterPro"/>
</dbReference>
<evidence type="ECO:0000256" key="3">
    <source>
        <dbReference type="ARBA" id="ARBA00004174"/>
    </source>
</evidence>
<dbReference type="GO" id="GO:0005506">
    <property type="term" value="F:iron ion binding"/>
    <property type="evidence" value="ECO:0007669"/>
    <property type="project" value="InterPro"/>
</dbReference>
<evidence type="ECO:0000256" key="12">
    <source>
        <dbReference type="ARBA" id="ARBA00023033"/>
    </source>
</evidence>
<dbReference type="PRINTS" id="PR00465">
    <property type="entry name" value="EP450IV"/>
</dbReference>
<accession>A0AAN9TSB3</accession>
<sequence>MNREAKKLTKMLTDDSIENGSVDIEEYLSSFAFDVVMENKQPSPFLEQLLKIQHCSNDLTDDDIIDELQNLFHAKNLREEITRYWNDTDLDVSTIDLSRMQYMEMVVQESLRLYPVFPLISRGLKTDLHLETYTIPAGTNVVISPYVIHRCTELYPDPERFDPERFSPDNIAQRHPYAFLPWSAGYRSCMGKKFATLELKIILCHIIRKVIVTTKLQRNDVKMKPQFELFKSFEYATKGFEYSFLKAWFRNNVTIRNGHDWLDRKKLLMPAYHNVVLQNYMPVFNKNSKLLTEVLADQCRLRKFIDIEDYAMRSTLDTSMETMLGIQTNSLLREIPEYVDAMKRAGDCFLKRLFTFWMHNEMLFNLSTTGRDFYKAVKQMQDFSARVMNDRKKFLMTHEKEIYEFKEIAKLRKSFLDYLLTVQRVNPTELTDDDLVDEIQAVLLGGNETVALALTYTIFMLAIYPRIQEKLRQEINQIFGGSDRDVTTEDLNRLNYMEMVILETLRLYPIFPMLSRLLEVDLKLKTCIIPAGTNIMILPYVIHRDPKLFPDPEKFDPDRFLPEAIQERHAYSYLSFSAGYRVCMGKKFAFRELKIALATIFRSLTVSTTMKREDMKVSPQISLKSTSHDRCYSYNEIRNVIGENLEYTNVQDFKNLKYFENVINETLRLYTPVPLIARKVEEDIRLPSNYVLPAGSAVNFNSLALHRNKKYFSKAEEFIPERFDDKEMYSQGFNFVPFSAGPRNCLGQKFAMLEMKVVLSVILLHHRLLLSVHVKELTLETGIVLQSLENFPVRKTARNIRATY</sequence>
<dbReference type="PROSITE" id="PS51174">
    <property type="entry name" value="BARWIN_3"/>
    <property type="match status" value="1"/>
</dbReference>
<evidence type="ECO:0000256" key="1">
    <source>
        <dbReference type="ARBA" id="ARBA00001971"/>
    </source>
</evidence>
<comment type="similarity">
    <text evidence="5">Belongs to the cytochrome P450 family.</text>
</comment>
<comment type="subcellular location">
    <subcellularLocation>
        <location evidence="4">Endoplasmic reticulum membrane</location>
        <topology evidence="4">Peripheral membrane protein</topology>
    </subcellularLocation>
    <subcellularLocation>
        <location evidence="3">Microsome membrane</location>
        <topology evidence="3">Peripheral membrane protein</topology>
    </subcellularLocation>
</comment>
<name>A0AAN9TSB3_9HEMI</name>
<dbReference type="GO" id="GO:0005789">
    <property type="term" value="C:endoplasmic reticulum membrane"/>
    <property type="evidence" value="ECO:0007669"/>
    <property type="project" value="UniProtKB-SubCell"/>
</dbReference>
<keyword evidence="13" id="KW-0472">Membrane</keyword>
<comment type="caution">
    <text evidence="15">The sequence shown here is derived from an EMBL/GenBank/DDBJ whole genome shotgun (WGS) entry which is preliminary data.</text>
</comment>
<evidence type="ECO:0000259" key="14">
    <source>
        <dbReference type="PROSITE" id="PS51174"/>
    </source>
</evidence>
<dbReference type="GO" id="GO:0016705">
    <property type="term" value="F:oxidoreductase activity, acting on paired donors, with incorporation or reduction of molecular oxygen"/>
    <property type="evidence" value="ECO:0007669"/>
    <property type="project" value="InterPro"/>
</dbReference>
<dbReference type="InterPro" id="IPR050196">
    <property type="entry name" value="Cytochrome_P450_Monoox"/>
</dbReference>
<protein>
    <recommendedName>
        <fullName evidence="14">Barwin domain-containing protein</fullName>
    </recommendedName>
</protein>
<dbReference type="InterPro" id="IPR017972">
    <property type="entry name" value="Cyt_P450_CS"/>
</dbReference>
<comment type="cofactor">
    <cofactor evidence="1">
        <name>heme</name>
        <dbReference type="ChEBI" id="CHEBI:30413"/>
    </cofactor>
</comment>
<evidence type="ECO:0000256" key="11">
    <source>
        <dbReference type="ARBA" id="ARBA00023004"/>
    </source>
</evidence>
<evidence type="ECO:0000256" key="8">
    <source>
        <dbReference type="ARBA" id="ARBA00022824"/>
    </source>
</evidence>
<keyword evidence="11" id="KW-0408">Iron</keyword>
<evidence type="ECO:0000313" key="15">
    <source>
        <dbReference type="EMBL" id="KAK7603326.1"/>
    </source>
</evidence>
<keyword evidence="10" id="KW-0560">Oxidoreductase</keyword>
<keyword evidence="9" id="KW-0492">Microsome</keyword>
<keyword evidence="7" id="KW-0479">Metal-binding</keyword>
<evidence type="ECO:0000256" key="9">
    <source>
        <dbReference type="ARBA" id="ARBA00022848"/>
    </source>
</evidence>
<reference evidence="15 16" key="1">
    <citation type="submission" date="2024-03" db="EMBL/GenBank/DDBJ databases">
        <title>Adaptation during the transition from Ophiocordyceps entomopathogen to insect associate is accompanied by gene loss and intensified selection.</title>
        <authorList>
            <person name="Ward C.M."/>
            <person name="Onetto C.A."/>
            <person name="Borneman A.R."/>
        </authorList>
    </citation>
    <scope>NUCLEOTIDE SEQUENCE [LARGE SCALE GENOMIC DNA]</scope>
    <source>
        <strain evidence="15">AWRI1</strain>
        <tissue evidence="15">Single Adult Female</tissue>
    </source>
</reference>
<dbReference type="InterPro" id="IPR001128">
    <property type="entry name" value="Cyt_P450"/>
</dbReference>
<dbReference type="InterPro" id="IPR036396">
    <property type="entry name" value="Cyt_P450_sf"/>
</dbReference>
<dbReference type="GO" id="GO:0004497">
    <property type="term" value="F:monooxygenase activity"/>
    <property type="evidence" value="ECO:0007669"/>
    <property type="project" value="UniProtKB-KW"/>
</dbReference>
<dbReference type="PROSITE" id="PS00086">
    <property type="entry name" value="CYTOCHROME_P450"/>
    <property type="match status" value="3"/>
</dbReference>
<keyword evidence="12" id="KW-0503">Monooxygenase</keyword>
<gene>
    <name evidence="15" type="ORF">V9T40_003325</name>
</gene>
<dbReference type="EMBL" id="JBBCAQ010000006">
    <property type="protein sequence ID" value="KAK7603326.1"/>
    <property type="molecule type" value="Genomic_DNA"/>
</dbReference>
<evidence type="ECO:0000256" key="2">
    <source>
        <dbReference type="ARBA" id="ARBA00003690"/>
    </source>
</evidence>
<dbReference type="PANTHER" id="PTHR24291:SF189">
    <property type="entry name" value="CYTOCHROME P450 4C3-RELATED"/>
    <property type="match status" value="1"/>
</dbReference>
<keyword evidence="8" id="KW-0256">Endoplasmic reticulum</keyword>
<dbReference type="PRINTS" id="PR00385">
    <property type="entry name" value="P450"/>
</dbReference>
<dbReference type="Gene3D" id="1.10.630.10">
    <property type="entry name" value="Cytochrome P450"/>
    <property type="match status" value="3"/>
</dbReference>
<dbReference type="InterPro" id="IPR001153">
    <property type="entry name" value="Barwin_dom"/>
</dbReference>
<evidence type="ECO:0000256" key="6">
    <source>
        <dbReference type="ARBA" id="ARBA00022617"/>
    </source>
</evidence>
<evidence type="ECO:0000256" key="5">
    <source>
        <dbReference type="ARBA" id="ARBA00010617"/>
    </source>
</evidence>
<evidence type="ECO:0000256" key="7">
    <source>
        <dbReference type="ARBA" id="ARBA00022723"/>
    </source>
</evidence>
<feature type="domain" description="Barwin" evidence="14">
    <location>
        <begin position="795"/>
        <end position="804"/>
    </location>
</feature>
<proteinExistence type="inferred from homology"/>
<dbReference type="GO" id="GO:0050832">
    <property type="term" value="P:defense response to fungus"/>
    <property type="evidence" value="ECO:0007669"/>
    <property type="project" value="InterPro"/>
</dbReference>
<organism evidence="15 16">
    <name type="scientific">Parthenolecanium corni</name>
    <dbReference type="NCBI Taxonomy" id="536013"/>
    <lineage>
        <taxon>Eukaryota</taxon>
        <taxon>Metazoa</taxon>
        <taxon>Ecdysozoa</taxon>
        <taxon>Arthropoda</taxon>
        <taxon>Hexapoda</taxon>
        <taxon>Insecta</taxon>
        <taxon>Pterygota</taxon>
        <taxon>Neoptera</taxon>
        <taxon>Paraneoptera</taxon>
        <taxon>Hemiptera</taxon>
        <taxon>Sternorrhyncha</taxon>
        <taxon>Coccoidea</taxon>
        <taxon>Coccidae</taxon>
        <taxon>Parthenolecanium</taxon>
    </lineage>
</organism>
<evidence type="ECO:0000256" key="13">
    <source>
        <dbReference type="ARBA" id="ARBA00023136"/>
    </source>
</evidence>
<keyword evidence="16" id="KW-1185">Reference proteome</keyword>
<dbReference type="Proteomes" id="UP001367676">
    <property type="component" value="Unassembled WGS sequence"/>
</dbReference>
<comment type="function">
    <text evidence="2">May be involved in the metabolism of insect hormones and in the breakdown of synthetic insecticides.</text>
</comment>
<evidence type="ECO:0000256" key="4">
    <source>
        <dbReference type="ARBA" id="ARBA00004406"/>
    </source>
</evidence>
<dbReference type="AlphaFoldDB" id="A0AAN9TSB3"/>